<gene>
    <name evidence="1" type="ORF">G3574_03965</name>
</gene>
<evidence type="ECO:0000313" key="2">
    <source>
        <dbReference type="Proteomes" id="UP000482155"/>
    </source>
</evidence>
<evidence type="ECO:0000313" key="1">
    <source>
        <dbReference type="EMBL" id="NEX60227.1"/>
    </source>
</evidence>
<organism evidence="1 2">
    <name type="scientific">Noviherbaspirillum galbum</name>
    <dbReference type="NCBI Taxonomy" id="2709383"/>
    <lineage>
        <taxon>Bacteria</taxon>
        <taxon>Pseudomonadati</taxon>
        <taxon>Pseudomonadota</taxon>
        <taxon>Betaproteobacteria</taxon>
        <taxon>Burkholderiales</taxon>
        <taxon>Oxalobacteraceae</taxon>
        <taxon>Noviherbaspirillum</taxon>
    </lineage>
</organism>
<name>A0A6B3SH78_9BURK</name>
<sequence>MLDYRKAVVLKDAYFNVSQTCREKIASGQESKHPMASVDGVLTEVAVDAQTWGVEVRFNPKRWHLFCDMNDRPVWYASEVTLVGHRAYCRGEIVFHTQDTAPPKAGDAESAVVF</sequence>
<dbReference type="EMBL" id="JAAIVB010000011">
    <property type="protein sequence ID" value="NEX60227.1"/>
    <property type="molecule type" value="Genomic_DNA"/>
</dbReference>
<proteinExistence type="predicted"/>
<dbReference type="Proteomes" id="UP000482155">
    <property type="component" value="Unassembled WGS sequence"/>
</dbReference>
<dbReference type="Pfam" id="PF25735">
    <property type="entry name" value="Phage_L5_gp82"/>
    <property type="match status" value="1"/>
</dbReference>
<comment type="caution">
    <text evidence="1">The sequence shown here is derived from an EMBL/GenBank/DDBJ whole genome shotgun (WGS) entry which is preliminary data.</text>
</comment>
<dbReference type="RefSeq" id="WP_163960719.1">
    <property type="nucleotide sequence ID" value="NZ_JAAIVB010000011.1"/>
</dbReference>
<accession>A0A6B3SH78</accession>
<dbReference type="InterPro" id="IPR058002">
    <property type="entry name" value="Gp82"/>
</dbReference>
<dbReference type="AlphaFoldDB" id="A0A6B3SH78"/>
<keyword evidence="2" id="KW-1185">Reference proteome</keyword>
<reference evidence="1 2" key="1">
    <citation type="submission" date="2020-02" db="EMBL/GenBank/DDBJ databases">
        <authorList>
            <person name="Kim M.K."/>
        </authorList>
    </citation>
    <scope>NUCLEOTIDE SEQUENCE [LARGE SCALE GENOMIC DNA]</scope>
    <source>
        <strain evidence="1 2">17J57-3</strain>
    </source>
</reference>
<protein>
    <submittedName>
        <fullName evidence="1">Uncharacterized protein</fullName>
    </submittedName>
</protein>